<protein>
    <submittedName>
        <fullName evidence="9">D-amino-acid dehydrogenase</fullName>
    </submittedName>
</protein>
<gene>
    <name evidence="9" type="ORF">SAMN05421831_101218</name>
</gene>
<dbReference type="EMBL" id="FNYH01000001">
    <property type="protein sequence ID" value="SEI39153.1"/>
    <property type="molecule type" value="Genomic_DNA"/>
</dbReference>
<keyword evidence="7" id="KW-0812">Transmembrane</keyword>
<dbReference type="GO" id="GO:0008718">
    <property type="term" value="F:D-amino-acid dehydrogenase activity"/>
    <property type="evidence" value="ECO:0007669"/>
    <property type="project" value="TreeGrafter"/>
</dbReference>
<dbReference type="OrthoDB" id="9805337at2"/>
<dbReference type="PANTHER" id="PTHR13847:SF280">
    <property type="entry name" value="D-AMINO ACID DEHYDROGENASE"/>
    <property type="match status" value="1"/>
</dbReference>
<dbReference type="Pfam" id="PF01266">
    <property type="entry name" value="DAO"/>
    <property type="match status" value="1"/>
</dbReference>
<sequence length="435" mass="48449">MTTHQHSVQGQHVLVLGGGVIGVTSAWYLQQRGYQVTLVERQSSAAMETSHANAGQVSFGYSSPWAAPGVPMKAIKWLLQTHAPLKIKPSLQGRQWRWMLQMLSMCTSSRYQVNKSRMVRVAEYSRLALDELNQVLDLPYEGRCKGTLQVFRDPRQIAAADKDIQVLEAFGVPYRRMSVAECIQQEPGLAKVQDKICGGLHLPQDQTGDCFLFTQALAQKCAQAGVRFLYDTQIQALEYDQHSIHGVCVQDAKGQIQKLTADQYVVALGCYSVDMLAPLGLRLPIYPVKGYSLTFPLLDDAHAPQSTLMDETYKVAITRFDQRVRVAGMAELANFDLSLNPQRRKTLEKVIQDLFPQAVDISQGEYWCGLRPMTPDSTPIIGGTQYKNLFLNTGHGTLGWTMSCGSSRYLADVISGQPLEIDREGLDLSRYALVK</sequence>
<dbReference type="InterPro" id="IPR036188">
    <property type="entry name" value="FAD/NAD-bd_sf"/>
</dbReference>
<dbReference type="RefSeq" id="WP_093308080.1">
    <property type="nucleotide sequence ID" value="NZ_FNYH01000001.1"/>
</dbReference>
<dbReference type="NCBIfam" id="NF001933">
    <property type="entry name" value="PRK00711.1"/>
    <property type="match status" value="1"/>
</dbReference>
<dbReference type="Proteomes" id="UP000242999">
    <property type="component" value="Unassembled WGS sequence"/>
</dbReference>
<evidence type="ECO:0000256" key="5">
    <source>
        <dbReference type="ARBA" id="ARBA00023002"/>
    </source>
</evidence>
<evidence type="ECO:0000256" key="7">
    <source>
        <dbReference type="SAM" id="Phobius"/>
    </source>
</evidence>
<proteinExistence type="inferred from homology"/>
<evidence type="ECO:0000256" key="4">
    <source>
        <dbReference type="ARBA" id="ARBA00022827"/>
    </source>
</evidence>
<accession>A0A1H6Q5U2</accession>
<dbReference type="SUPFAM" id="SSF54373">
    <property type="entry name" value="FAD-linked reductases, C-terminal domain"/>
    <property type="match status" value="1"/>
</dbReference>
<feature type="transmembrane region" description="Helical" evidence="7">
    <location>
        <begin position="12"/>
        <end position="29"/>
    </location>
</feature>
<organism evidence="9 10">
    <name type="scientific">Allopseudospirillum japonicum</name>
    <dbReference type="NCBI Taxonomy" id="64971"/>
    <lineage>
        <taxon>Bacteria</taxon>
        <taxon>Pseudomonadati</taxon>
        <taxon>Pseudomonadota</taxon>
        <taxon>Gammaproteobacteria</taxon>
        <taxon>Oceanospirillales</taxon>
        <taxon>Oceanospirillaceae</taxon>
        <taxon>Allopseudospirillum</taxon>
    </lineage>
</organism>
<keyword evidence="10" id="KW-1185">Reference proteome</keyword>
<dbReference type="STRING" id="64971.SAMN05421831_101218"/>
<keyword evidence="5" id="KW-0560">Oxidoreductase</keyword>
<dbReference type="Gene3D" id="3.30.9.10">
    <property type="entry name" value="D-Amino Acid Oxidase, subunit A, domain 2"/>
    <property type="match status" value="1"/>
</dbReference>
<evidence type="ECO:0000313" key="9">
    <source>
        <dbReference type="EMBL" id="SEI39153.1"/>
    </source>
</evidence>
<keyword evidence="3" id="KW-0285">Flavoprotein</keyword>
<evidence type="ECO:0000256" key="1">
    <source>
        <dbReference type="ARBA" id="ARBA00001974"/>
    </source>
</evidence>
<evidence type="ECO:0000259" key="8">
    <source>
        <dbReference type="Pfam" id="PF01266"/>
    </source>
</evidence>
<dbReference type="SUPFAM" id="SSF51905">
    <property type="entry name" value="FAD/NAD(P)-binding domain"/>
    <property type="match status" value="1"/>
</dbReference>
<dbReference type="PANTHER" id="PTHR13847">
    <property type="entry name" value="SARCOSINE DEHYDROGENASE-RELATED"/>
    <property type="match status" value="1"/>
</dbReference>
<dbReference type="GO" id="GO:0005886">
    <property type="term" value="C:plasma membrane"/>
    <property type="evidence" value="ECO:0007669"/>
    <property type="project" value="TreeGrafter"/>
</dbReference>
<evidence type="ECO:0000256" key="6">
    <source>
        <dbReference type="ARBA" id="ARBA00047884"/>
    </source>
</evidence>
<dbReference type="FunFam" id="3.50.50.60:FF:000020">
    <property type="entry name" value="D-amino acid dehydrogenase"/>
    <property type="match status" value="1"/>
</dbReference>
<dbReference type="InterPro" id="IPR006076">
    <property type="entry name" value="FAD-dep_OxRdtase"/>
</dbReference>
<evidence type="ECO:0000256" key="2">
    <source>
        <dbReference type="ARBA" id="ARBA00009410"/>
    </source>
</evidence>
<dbReference type="Gene3D" id="3.50.50.60">
    <property type="entry name" value="FAD/NAD(P)-binding domain"/>
    <property type="match status" value="2"/>
</dbReference>
<keyword evidence="7" id="KW-1133">Transmembrane helix</keyword>
<dbReference type="GO" id="GO:0055130">
    <property type="term" value="P:D-alanine catabolic process"/>
    <property type="evidence" value="ECO:0007669"/>
    <property type="project" value="TreeGrafter"/>
</dbReference>
<comment type="catalytic activity">
    <reaction evidence="6">
        <text>a D-alpha-amino acid + A + H2O = a 2-oxocarboxylate + AH2 + NH4(+)</text>
        <dbReference type="Rhea" id="RHEA:18125"/>
        <dbReference type="ChEBI" id="CHEBI:13193"/>
        <dbReference type="ChEBI" id="CHEBI:15377"/>
        <dbReference type="ChEBI" id="CHEBI:17499"/>
        <dbReference type="ChEBI" id="CHEBI:28938"/>
        <dbReference type="ChEBI" id="CHEBI:35179"/>
        <dbReference type="ChEBI" id="CHEBI:59871"/>
    </reaction>
</comment>
<keyword evidence="4" id="KW-0274">FAD</keyword>
<reference evidence="10" key="1">
    <citation type="submission" date="2016-10" db="EMBL/GenBank/DDBJ databases">
        <authorList>
            <person name="Varghese N."/>
            <person name="Submissions S."/>
        </authorList>
    </citation>
    <scope>NUCLEOTIDE SEQUENCE [LARGE SCALE GENOMIC DNA]</scope>
    <source>
        <strain evidence="10">DSM 7165</strain>
    </source>
</reference>
<evidence type="ECO:0000313" key="10">
    <source>
        <dbReference type="Proteomes" id="UP000242999"/>
    </source>
</evidence>
<evidence type="ECO:0000256" key="3">
    <source>
        <dbReference type="ARBA" id="ARBA00022630"/>
    </source>
</evidence>
<keyword evidence="7" id="KW-0472">Membrane</keyword>
<comment type="cofactor">
    <cofactor evidence="1">
        <name>FAD</name>
        <dbReference type="ChEBI" id="CHEBI:57692"/>
    </cofactor>
</comment>
<feature type="domain" description="FAD dependent oxidoreductase" evidence="8">
    <location>
        <begin position="13"/>
        <end position="412"/>
    </location>
</feature>
<comment type="similarity">
    <text evidence="2">Belongs to the DadA oxidoreductase family.</text>
</comment>
<name>A0A1H6Q5U2_9GAMM</name>
<dbReference type="AlphaFoldDB" id="A0A1H6Q5U2"/>
<dbReference type="GO" id="GO:0005737">
    <property type="term" value="C:cytoplasm"/>
    <property type="evidence" value="ECO:0007669"/>
    <property type="project" value="TreeGrafter"/>
</dbReference>